<keyword evidence="1" id="KW-1133">Transmembrane helix</keyword>
<proteinExistence type="predicted"/>
<keyword evidence="3" id="KW-1185">Reference proteome</keyword>
<evidence type="ECO:0000313" key="2">
    <source>
        <dbReference type="EMBL" id="KDR78904.1"/>
    </source>
</evidence>
<dbReference type="AlphaFoldDB" id="A0A067TG75"/>
<feature type="transmembrane region" description="Helical" evidence="1">
    <location>
        <begin position="69"/>
        <end position="87"/>
    </location>
</feature>
<dbReference type="Proteomes" id="UP000027222">
    <property type="component" value="Unassembled WGS sequence"/>
</dbReference>
<keyword evidence="1" id="KW-0812">Transmembrane</keyword>
<organism evidence="2 3">
    <name type="scientific">Galerina marginata (strain CBS 339.88)</name>
    <dbReference type="NCBI Taxonomy" id="685588"/>
    <lineage>
        <taxon>Eukaryota</taxon>
        <taxon>Fungi</taxon>
        <taxon>Dikarya</taxon>
        <taxon>Basidiomycota</taxon>
        <taxon>Agaricomycotina</taxon>
        <taxon>Agaricomycetes</taxon>
        <taxon>Agaricomycetidae</taxon>
        <taxon>Agaricales</taxon>
        <taxon>Agaricineae</taxon>
        <taxon>Strophariaceae</taxon>
        <taxon>Galerina</taxon>
    </lineage>
</organism>
<accession>A0A067TG75</accession>
<dbReference type="HOGENOM" id="CLU_1180305_0_0_1"/>
<gene>
    <name evidence="2" type="ORF">GALMADRAFT_1278374</name>
</gene>
<sequence length="235" mass="27126">MLLASTLPSTTDYPHCSRYCQLYTLLIVPPHAQRFPRRSFVLWVKRYTFHHDSACRGFRGSFHTLFPNFISLSGTVVLYILKLLYFCSTGDQRYRPFGQHIGSVYRFSHSLDTGRLATSPSVSNRISSSPKNVVLDYKNVVIQNTFNDHFRSSAKLYPNLCLSIADDCCFQDNLNIDLLYCYQKSISLRLERPPCSRPAHLLNLCVRQYGSLGSDLVTRGTRSLMRLNYNNRYLR</sequence>
<name>A0A067TG75_GALM3</name>
<evidence type="ECO:0000256" key="1">
    <source>
        <dbReference type="SAM" id="Phobius"/>
    </source>
</evidence>
<keyword evidence="1" id="KW-0472">Membrane</keyword>
<evidence type="ECO:0000313" key="3">
    <source>
        <dbReference type="Proteomes" id="UP000027222"/>
    </source>
</evidence>
<reference evidence="3" key="1">
    <citation type="journal article" date="2014" name="Proc. Natl. Acad. Sci. U.S.A.">
        <title>Extensive sampling of basidiomycete genomes demonstrates inadequacy of the white-rot/brown-rot paradigm for wood decay fungi.</title>
        <authorList>
            <person name="Riley R."/>
            <person name="Salamov A.A."/>
            <person name="Brown D.W."/>
            <person name="Nagy L.G."/>
            <person name="Floudas D."/>
            <person name="Held B.W."/>
            <person name="Levasseur A."/>
            <person name="Lombard V."/>
            <person name="Morin E."/>
            <person name="Otillar R."/>
            <person name="Lindquist E.A."/>
            <person name="Sun H."/>
            <person name="LaButti K.M."/>
            <person name="Schmutz J."/>
            <person name="Jabbour D."/>
            <person name="Luo H."/>
            <person name="Baker S.E."/>
            <person name="Pisabarro A.G."/>
            <person name="Walton J.D."/>
            <person name="Blanchette R.A."/>
            <person name="Henrissat B."/>
            <person name="Martin F."/>
            <person name="Cullen D."/>
            <person name="Hibbett D.S."/>
            <person name="Grigoriev I.V."/>
        </authorList>
    </citation>
    <scope>NUCLEOTIDE SEQUENCE [LARGE SCALE GENOMIC DNA]</scope>
    <source>
        <strain evidence="3">CBS 339.88</strain>
    </source>
</reference>
<protein>
    <submittedName>
        <fullName evidence="2">Uncharacterized protein</fullName>
    </submittedName>
</protein>
<dbReference type="EMBL" id="KL142374">
    <property type="protein sequence ID" value="KDR78904.1"/>
    <property type="molecule type" value="Genomic_DNA"/>
</dbReference>